<keyword evidence="1 4" id="KW-0808">Transferase</keyword>
<dbReference type="EMBL" id="FNFE01000003">
    <property type="protein sequence ID" value="SDK23791.1"/>
    <property type="molecule type" value="Genomic_DNA"/>
</dbReference>
<gene>
    <name evidence="4" type="ORF">SAMN04515672_2627</name>
</gene>
<evidence type="ECO:0000313" key="4">
    <source>
        <dbReference type="EMBL" id="SDK23791.1"/>
    </source>
</evidence>
<feature type="domain" description="N-acetyltransferase" evidence="3">
    <location>
        <begin position="9"/>
        <end position="159"/>
    </location>
</feature>
<organism evidence="4 5">
    <name type="scientific">Natronorubrum texcoconense</name>
    <dbReference type="NCBI Taxonomy" id="1095776"/>
    <lineage>
        <taxon>Archaea</taxon>
        <taxon>Methanobacteriati</taxon>
        <taxon>Methanobacteriota</taxon>
        <taxon>Stenosarchaea group</taxon>
        <taxon>Halobacteria</taxon>
        <taxon>Halobacteriales</taxon>
        <taxon>Natrialbaceae</taxon>
        <taxon>Natronorubrum</taxon>
    </lineage>
</organism>
<dbReference type="InterPro" id="IPR016181">
    <property type="entry name" value="Acyl_CoA_acyltransferase"/>
</dbReference>
<dbReference type="OrthoDB" id="38613at2157"/>
<dbReference type="Proteomes" id="UP000198882">
    <property type="component" value="Unassembled WGS sequence"/>
</dbReference>
<dbReference type="InterPro" id="IPR000182">
    <property type="entry name" value="GNAT_dom"/>
</dbReference>
<keyword evidence="2" id="KW-0012">Acyltransferase</keyword>
<evidence type="ECO:0000313" key="5">
    <source>
        <dbReference type="Proteomes" id="UP000198882"/>
    </source>
</evidence>
<evidence type="ECO:0000259" key="3">
    <source>
        <dbReference type="PROSITE" id="PS51186"/>
    </source>
</evidence>
<dbReference type="Pfam" id="PF00583">
    <property type="entry name" value="Acetyltransf_1"/>
    <property type="match status" value="1"/>
</dbReference>
<dbReference type="AlphaFoldDB" id="A0A1G9A966"/>
<dbReference type="RefSeq" id="WP_090307084.1">
    <property type="nucleotide sequence ID" value="NZ_FNFE01000003.1"/>
</dbReference>
<evidence type="ECO:0000256" key="2">
    <source>
        <dbReference type="ARBA" id="ARBA00023315"/>
    </source>
</evidence>
<protein>
    <submittedName>
        <fullName evidence="4">Acetyltransferase (GNAT) family protein</fullName>
    </submittedName>
</protein>
<dbReference type="GO" id="GO:0016747">
    <property type="term" value="F:acyltransferase activity, transferring groups other than amino-acyl groups"/>
    <property type="evidence" value="ECO:0007669"/>
    <property type="project" value="InterPro"/>
</dbReference>
<dbReference type="InterPro" id="IPR050832">
    <property type="entry name" value="Bact_Acetyltransf"/>
</dbReference>
<dbReference type="SUPFAM" id="SSF55729">
    <property type="entry name" value="Acyl-CoA N-acyltransferases (Nat)"/>
    <property type="match status" value="1"/>
</dbReference>
<proteinExistence type="predicted"/>
<dbReference type="CDD" id="cd04301">
    <property type="entry name" value="NAT_SF"/>
    <property type="match status" value="1"/>
</dbReference>
<dbReference type="PANTHER" id="PTHR43877">
    <property type="entry name" value="AMINOALKYLPHOSPHONATE N-ACETYLTRANSFERASE-RELATED-RELATED"/>
    <property type="match status" value="1"/>
</dbReference>
<evidence type="ECO:0000256" key="1">
    <source>
        <dbReference type="ARBA" id="ARBA00022679"/>
    </source>
</evidence>
<name>A0A1G9A966_9EURY</name>
<dbReference type="Gene3D" id="3.40.630.30">
    <property type="match status" value="1"/>
</dbReference>
<reference evidence="5" key="1">
    <citation type="submission" date="2016-10" db="EMBL/GenBank/DDBJ databases">
        <authorList>
            <person name="Varghese N."/>
            <person name="Submissions S."/>
        </authorList>
    </citation>
    <scope>NUCLEOTIDE SEQUENCE [LARGE SCALE GENOMIC DNA]</scope>
    <source>
        <strain evidence="5">B4,CECT 8067,JCM 17497</strain>
    </source>
</reference>
<accession>A0A1G9A966</accession>
<dbReference type="STRING" id="1095776.SAMN04515672_2627"/>
<sequence length="174" mass="19289">MDPPNDSQPTIEHAAQNDIEPVADLWVRLARDQREYDSVVLADPNREMIRDTLAAHQVNDGLLVARVGGAIVGFASFTLERGSLALDTTRGLLSNIYVDAGYQNLGIGTALLEAAEAELAEQGAETVILEVMAANDDARRFYDRHGYDTYRVAMKRELVDDDRSENDTHSKEDR</sequence>
<keyword evidence="5" id="KW-1185">Reference proteome</keyword>
<dbReference type="PROSITE" id="PS51186">
    <property type="entry name" value="GNAT"/>
    <property type="match status" value="1"/>
</dbReference>